<dbReference type="AlphaFoldDB" id="A0A7S1W447"/>
<gene>
    <name evidence="2" type="ORF">ACAT0790_LOCUS30270</name>
</gene>
<dbReference type="EMBL" id="HBGE01050089">
    <property type="protein sequence ID" value="CAD9147849.1"/>
    <property type="molecule type" value="Transcribed_RNA"/>
</dbReference>
<feature type="signal peptide" evidence="1">
    <location>
        <begin position="1"/>
        <end position="19"/>
    </location>
</feature>
<evidence type="ECO:0000313" key="2">
    <source>
        <dbReference type="EMBL" id="CAD9147849.1"/>
    </source>
</evidence>
<proteinExistence type="predicted"/>
<evidence type="ECO:0000256" key="1">
    <source>
        <dbReference type="SAM" id="SignalP"/>
    </source>
</evidence>
<reference evidence="2" key="1">
    <citation type="submission" date="2021-01" db="EMBL/GenBank/DDBJ databases">
        <authorList>
            <person name="Corre E."/>
            <person name="Pelletier E."/>
            <person name="Niang G."/>
            <person name="Scheremetjew M."/>
            <person name="Finn R."/>
            <person name="Kale V."/>
            <person name="Holt S."/>
            <person name="Cochrane G."/>
            <person name="Meng A."/>
            <person name="Brown T."/>
            <person name="Cohen L."/>
        </authorList>
    </citation>
    <scope>NUCLEOTIDE SEQUENCE</scope>
    <source>
        <strain evidence="2">OF101</strain>
    </source>
</reference>
<organism evidence="2">
    <name type="scientific">Alexandrium catenella</name>
    <name type="common">Red tide dinoflagellate</name>
    <name type="synonym">Gonyaulax catenella</name>
    <dbReference type="NCBI Taxonomy" id="2925"/>
    <lineage>
        <taxon>Eukaryota</taxon>
        <taxon>Sar</taxon>
        <taxon>Alveolata</taxon>
        <taxon>Dinophyceae</taxon>
        <taxon>Gonyaulacales</taxon>
        <taxon>Pyrocystaceae</taxon>
        <taxon>Alexandrium</taxon>
    </lineage>
</organism>
<protein>
    <submittedName>
        <fullName evidence="2">Uncharacterized protein</fullName>
    </submittedName>
</protein>
<name>A0A7S1W447_ALECA</name>
<accession>A0A7S1W447</accession>
<keyword evidence="1" id="KW-0732">Signal</keyword>
<feature type="chain" id="PRO_5031410518" evidence="1">
    <location>
        <begin position="20"/>
        <end position="601"/>
    </location>
</feature>
<sequence>MSRSLAACVATTFIIGALAAPSPESLAAADTESCSAGGSCALSVLQSRAEQRGRAEKRELQAQYEEFGVVANASKDKCNVPVCKGADCCPTSARDCIEHAEQVKQIYLYSLEIGTGRACPDYIKKKTGVDLYASDLCVGSGLVSNIQAFVAPKGGPLQDPGNCRKHMYGPTSLAPQLGCNQWAWFSSADAILTFLSVVYEQKTFTTGADFVTALEADAGAAPSPDATDARPITWAKATMFNRLNRYTPTLTHPGGPALVEGPGSTPTFKGFHTFKADRTKKPLPPSPESRGNLDWWLGSKFEVTDCPKVPGVFTDVCKDAHKILSSLSVNAIQSMLTENFRQITGCPWTRGAQPAPGNTETQPTDYFDVELSTGTYSCSGGFANWASCMACPADSTCLAPNADLVGNGGYTGCGAGAASECFPVTWFGNLKKGTRFPTEGCKEEWVADMRAWLANPRKHLTDVANQKLGAVTAIQAVNTMMFVFDKLAAGGHSGWDYFGGAPHTGADGKPTCSTLGAWGEKDKVPASLRCGGANLPCCDPAAVNGDFKVSFASSGGPNLEWVTKNLVPDEKGQCVTTIHICGPPGDADTPLLHGKTAFQCH</sequence>